<keyword evidence="4 7" id="KW-1133">Transmembrane helix</keyword>
<reference evidence="9" key="1">
    <citation type="journal article" date="2019" name="Mol. Biol. Evol.">
        <title>Blast fungal genomes show frequent chromosomal changes, gene gains and losses, and effector gene turnover.</title>
        <authorList>
            <person name="Gomez Luciano L.B."/>
            <person name="Jason Tsai I."/>
            <person name="Chuma I."/>
            <person name="Tosa Y."/>
            <person name="Chen Y.H."/>
            <person name="Li J.Y."/>
            <person name="Li M.Y."/>
            <person name="Jade Lu M.Y."/>
            <person name="Nakayashiki H."/>
            <person name="Li W.H."/>
        </authorList>
    </citation>
    <scope>NUCLEOTIDE SEQUENCE</scope>
    <source>
        <strain evidence="9">NI907</strain>
    </source>
</reference>
<sequence length="384" mass="41976">MGKHAQGPAKRGLLSWAEIAPWQRDNEFILTGYRRASFSFITSARSILEIHNETANIWSHLLGAALFAALCARFFANAELTLHTKVQDAVAVGVYFMAVIVCFLLSTSFHTFSDHSPEMHKFGNELDHLGIVFVMWGTGVSGAHFAFYCDASIRNIYLALLTGTAIGCGILTLRPKFRQPGYRTMRFLMYACLGTSLFLPLVHGVSILGWEKLDAAMGLESFLGLATINFSGSAVYAMRIPERWFPGTFDLIGQSHNWMHVLVLTGALVRLDGLIKVQMAWQVVGMESNLGERTATLLCIFGYGGLAAPFNARSSLSEDGVTKGTVAMMPITAKSLGLASALILLEVLLAIVKLLWPPLPRLHTFGRRPYLLLSGSSPLTSTAT</sequence>
<keyword evidence="8" id="KW-1185">Reference proteome</keyword>
<evidence type="ECO:0000256" key="5">
    <source>
        <dbReference type="ARBA" id="ARBA00023136"/>
    </source>
</evidence>
<reference evidence="9" key="2">
    <citation type="submission" date="2019-10" db="EMBL/GenBank/DDBJ databases">
        <authorList>
            <consortium name="NCBI Genome Project"/>
        </authorList>
    </citation>
    <scope>NUCLEOTIDE SEQUENCE</scope>
    <source>
        <strain evidence="9">NI907</strain>
    </source>
</reference>
<feature type="transmembrane region" description="Helical" evidence="7">
    <location>
        <begin position="156"/>
        <end position="175"/>
    </location>
</feature>
<evidence type="ECO:0000313" key="9">
    <source>
        <dbReference type="RefSeq" id="XP_030987118.1"/>
    </source>
</evidence>
<dbReference type="Proteomes" id="UP000515153">
    <property type="component" value="Unplaced"/>
</dbReference>
<comment type="similarity">
    <text evidence="2">Belongs to the ADIPOR family.</text>
</comment>
<keyword evidence="6" id="KW-0479">Metal-binding</keyword>
<keyword evidence="3 7" id="KW-0812">Transmembrane</keyword>
<dbReference type="GO" id="GO:0006882">
    <property type="term" value="P:intracellular zinc ion homeostasis"/>
    <property type="evidence" value="ECO:0007669"/>
    <property type="project" value="TreeGrafter"/>
</dbReference>
<keyword evidence="5 7" id="KW-0472">Membrane</keyword>
<organism evidence="8 9">
    <name type="scientific">Pyricularia grisea</name>
    <name type="common">Crabgrass-specific blast fungus</name>
    <name type="synonym">Magnaporthe grisea</name>
    <dbReference type="NCBI Taxonomy" id="148305"/>
    <lineage>
        <taxon>Eukaryota</taxon>
        <taxon>Fungi</taxon>
        <taxon>Dikarya</taxon>
        <taxon>Ascomycota</taxon>
        <taxon>Pezizomycotina</taxon>
        <taxon>Sordariomycetes</taxon>
        <taxon>Sordariomycetidae</taxon>
        <taxon>Magnaporthales</taxon>
        <taxon>Pyriculariaceae</taxon>
        <taxon>Pyricularia</taxon>
    </lineage>
</organism>
<proteinExistence type="inferred from homology"/>
<name>A0A6P8BII3_PYRGI</name>
<dbReference type="PANTHER" id="PTHR20855">
    <property type="entry name" value="ADIPOR/PROGESTIN RECEPTOR-RELATED"/>
    <property type="match status" value="1"/>
</dbReference>
<dbReference type="Pfam" id="PF03006">
    <property type="entry name" value="HlyIII"/>
    <property type="match status" value="1"/>
</dbReference>
<feature type="binding site" evidence="6">
    <location>
        <position position="256"/>
    </location>
    <ligand>
        <name>Zn(2+)</name>
        <dbReference type="ChEBI" id="CHEBI:29105"/>
    </ligand>
</feature>
<gene>
    <name evidence="9" type="ORF">PgNI_02544</name>
</gene>
<feature type="transmembrane region" description="Helical" evidence="7">
    <location>
        <begin position="187"/>
        <end position="210"/>
    </location>
</feature>
<evidence type="ECO:0000256" key="2">
    <source>
        <dbReference type="ARBA" id="ARBA00007018"/>
    </source>
</evidence>
<protein>
    <submittedName>
        <fullName evidence="9">Uncharacterized protein</fullName>
    </submittedName>
</protein>
<comment type="subcellular location">
    <subcellularLocation>
        <location evidence="1">Membrane</location>
        <topology evidence="1">Multi-pass membrane protein</topology>
    </subcellularLocation>
</comment>
<dbReference type="RefSeq" id="XP_030987118.1">
    <property type="nucleotide sequence ID" value="XM_031122608.1"/>
</dbReference>
<evidence type="ECO:0000256" key="4">
    <source>
        <dbReference type="ARBA" id="ARBA00022989"/>
    </source>
</evidence>
<dbReference type="InterPro" id="IPR004254">
    <property type="entry name" value="AdipoR/HlyIII-related"/>
</dbReference>
<feature type="transmembrane region" description="Helical" evidence="7">
    <location>
        <begin position="336"/>
        <end position="356"/>
    </location>
</feature>
<evidence type="ECO:0000256" key="7">
    <source>
        <dbReference type="SAM" id="Phobius"/>
    </source>
</evidence>
<feature type="transmembrane region" description="Helical" evidence="7">
    <location>
        <begin position="88"/>
        <end position="109"/>
    </location>
</feature>
<dbReference type="PANTHER" id="PTHR20855:SF52">
    <property type="entry name" value="ADIPONECTIN RECEPTOR PROTEIN"/>
    <property type="match status" value="1"/>
</dbReference>
<reference evidence="9" key="3">
    <citation type="submission" date="2025-08" db="UniProtKB">
        <authorList>
            <consortium name="RefSeq"/>
        </authorList>
    </citation>
    <scope>IDENTIFICATION</scope>
    <source>
        <strain evidence="9">NI907</strain>
    </source>
</reference>
<dbReference type="AlphaFoldDB" id="A0A6P8BII3"/>
<feature type="transmembrane region" description="Helical" evidence="7">
    <location>
        <begin position="57"/>
        <end position="76"/>
    </location>
</feature>
<dbReference type="GO" id="GO:0046872">
    <property type="term" value="F:metal ion binding"/>
    <property type="evidence" value="ECO:0007669"/>
    <property type="project" value="UniProtKB-KW"/>
</dbReference>
<dbReference type="GeneID" id="41957519"/>
<dbReference type="KEGG" id="pgri:PgNI_02544"/>
<evidence type="ECO:0000256" key="6">
    <source>
        <dbReference type="PIRSR" id="PIRSR604254-1"/>
    </source>
</evidence>
<feature type="binding site" evidence="6">
    <location>
        <position position="110"/>
    </location>
    <ligand>
        <name>Zn(2+)</name>
        <dbReference type="ChEBI" id="CHEBI:29105"/>
    </ligand>
</feature>
<feature type="binding site" evidence="6">
    <location>
        <position position="260"/>
    </location>
    <ligand>
        <name>Zn(2+)</name>
        <dbReference type="ChEBI" id="CHEBI:29105"/>
    </ligand>
</feature>
<keyword evidence="6" id="KW-0862">Zinc</keyword>
<evidence type="ECO:0000256" key="3">
    <source>
        <dbReference type="ARBA" id="ARBA00022692"/>
    </source>
</evidence>
<dbReference type="GO" id="GO:0016020">
    <property type="term" value="C:membrane"/>
    <property type="evidence" value="ECO:0007669"/>
    <property type="project" value="UniProtKB-SubCell"/>
</dbReference>
<accession>A0A6P8BII3</accession>
<evidence type="ECO:0000313" key="8">
    <source>
        <dbReference type="Proteomes" id="UP000515153"/>
    </source>
</evidence>
<dbReference type="GO" id="GO:0038023">
    <property type="term" value="F:signaling receptor activity"/>
    <property type="evidence" value="ECO:0007669"/>
    <property type="project" value="TreeGrafter"/>
</dbReference>
<feature type="transmembrane region" description="Helical" evidence="7">
    <location>
        <begin position="129"/>
        <end position="149"/>
    </location>
</feature>
<evidence type="ECO:0000256" key="1">
    <source>
        <dbReference type="ARBA" id="ARBA00004141"/>
    </source>
</evidence>